<dbReference type="PANTHER" id="PTHR24049:SF22">
    <property type="entry name" value="DROSOPHILA CRUMBS HOMOLOG"/>
    <property type="match status" value="1"/>
</dbReference>
<comment type="caution">
    <text evidence="11">The sequence shown here is derived from an EMBL/GenBank/DDBJ whole genome shotgun (WGS) entry which is preliminary data.</text>
</comment>
<evidence type="ECO:0000256" key="4">
    <source>
        <dbReference type="ARBA" id="ARBA00022729"/>
    </source>
</evidence>
<feature type="domain" description="EGF-like" evidence="9">
    <location>
        <begin position="318"/>
        <end position="355"/>
    </location>
</feature>
<keyword evidence="5" id="KW-0677">Repeat</keyword>
<dbReference type="EMBL" id="JAODUO010000194">
    <property type="protein sequence ID" value="KAK2186628.1"/>
    <property type="molecule type" value="Genomic_DNA"/>
</dbReference>
<comment type="caution">
    <text evidence="8">Lacks conserved residue(s) required for the propagation of feature annotation.</text>
</comment>
<evidence type="ECO:0000256" key="3">
    <source>
        <dbReference type="ARBA" id="ARBA00022536"/>
    </source>
</evidence>
<organism evidence="11 12">
    <name type="scientific">Ridgeia piscesae</name>
    <name type="common">Tubeworm</name>
    <dbReference type="NCBI Taxonomy" id="27915"/>
    <lineage>
        <taxon>Eukaryota</taxon>
        <taxon>Metazoa</taxon>
        <taxon>Spiralia</taxon>
        <taxon>Lophotrochozoa</taxon>
        <taxon>Annelida</taxon>
        <taxon>Polychaeta</taxon>
        <taxon>Sedentaria</taxon>
        <taxon>Canalipalpata</taxon>
        <taxon>Sabellida</taxon>
        <taxon>Siboglinidae</taxon>
        <taxon>Ridgeia</taxon>
    </lineage>
</organism>
<feature type="disulfide bond" evidence="8">
    <location>
        <begin position="361"/>
        <end position="371"/>
    </location>
</feature>
<feature type="domain" description="EGF-like" evidence="9">
    <location>
        <begin position="432"/>
        <end position="464"/>
    </location>
</feature>
<feature type="domain" description="Chitin-binding type-2" evidence="10">
    <location>
        <begin position="249"/>
        <end position="315"/>
    </location>
</feature>
<evidence type="ECO:0000256" key="2">
    <source>
        <dbReference type="ARBA" id="ARBA00022525"/>
    </source>
</evidence>
<dbReference type="FunFam" id="2.10.25.10:FF:000045">
    <property type="entry name" value="Slit guidance ligand 2"/>
    <property type="match status" value="1"/>
</dbReference>
<feature type="domain" description="Chitin-binding type-2" evidence="10">
    <location>
        <begin position="107"/>
        <end position="167"/>
    </location>
</feature>
<feature type="domain" description="EGF-like" evidence="9">
    <location>
        <begin position="584"/>
        <end position="619"/>
    </location>
</feature>
<keyword evidence="2" id="KW-0964">Secreted</keyword>
<feature type="disulfide bond" evidence="8">
    <location>
        <begin position="382"/>
        <end position="391"/>
    </location>
</feature>
<dbReference type="Proteomes" id="UP001209878">
    <property type="component" value="Unassembled WGS sequence"/>
</dbReference>
<dbReference type="InterPro" id="IPR002557">
    <property type="entry name" value="Chitin-bd_dom"/>
</dbReference>
<feature type="domain" description="EGF-like" evidence="9">
    <location>
        <begin position="19"/>
        <end position="55"/>
    </location>
</feature>
<keyword evidence="4" id="KW-0732">Signal</keyword>
<feature type="domain" description="EGF-like" evidence="9">
    <location>
        <begin position="621"/>
        <end position="657"/>
    </location>
</feature>
<dbReference type="CDD" id="cd00054">
    <property type="entry name" value="EGF_CA"/>
    <property type="match status" value="3"/>
</dbReference>
<dbReference type="FunFam" id="2.10.25.10:FF:000012">
    <property type="entry name" value="Delta-like protein"/>
    <property type="match status" value="1"/>
</dbReference>
<dbReference type="InterPro" id="IPR018097">
    <property type="entry name" value="EGF_Ca-bd_CS"/>
</dbReference>
<dbReference type="Gene3D" id="2.170.140.10">
    <property type="entry name" value="Chitin binding domain"/>
    <property type="match status" value="2"/>
</dbReference>
<dbReference type="PROSITE" id="PS50940">
    <property type="entry name" value="CHIT_BIND_II"/>
    <property type="match status" value="3"/>
</dbReference>
<dbReference type="PROSITE" id="PS01186">
    <property type="entry name" value="EGF_2"/>
    <property type="match status" value="2"/>
</dbReference>
<gene>
    <name evidence="11" type="ORF">NP493_194g03034</name>
</gene>
<keyword evidence="7" id="KW-0325">Glycoprotein</keyword>
<dbReference type="InterPro" id="IPR000742">
    <property type="entry name" value="EGF"/>
</dbReference>
<dbReference type="Pfam" id="PF12661">
    <property type="entry name" value="hEGF"/>
    <property type="match status" value="2"/>
</dbReference>
<sequence length="774" mass="82688">MSSTPPQSPNTTAGVSSSTITNCTEIECLNNGTCNVTEGSAVCVCADGYTGTQCEREETICDTAKPCKNGGSCVVKSTSATGYVCVCPTCGCLSSPAITPTCDIDTATICSGVTLHTFNLAPFPYDCHKFVNCTGGNFVAVETVSNNNVYNPANGVATVPAGLPCAKLIETEKCTNATCKNDGSCTDTATGVDCACPSRYGGSRCEKELQFCNEVSCANGSTCINSTDTGYKCVCPPGVTGALCETDKANICKKEKLVLDNVAHPYDCSKFIKCSSGNTTEYVNVLDVWQPPNGGYVYNPDSGKSDRPENVDCATQKDVKVCTNVTCANGGTCEDNLGGFKCHCPWGRYAGPTCEKELITCDNVTCLHGTCELTISGFFCNCSQNYTGKTCQTEKIPCSQVTCLNGGNCTDTDTGYSCACPVMYTGRKCETEWKFCEREMPCKNGGTCIDKPDDKYVCTCPRCGCSTVKPFDNCEIDKATICTKEKMKANHVAHPYNCSKRITCKGDAFLNEEYVTGYETGLVYNPETGQRESFSNVPCASEGNDTKLCADVTCTNGGTCKDTLSGYKCLCPFGLYNGLTCEHVLRSCANVTCEHGNCENTTDGYHCNCSENYMGDFCQTQKLLCSEVNCTNGATCNDTDLGYKCVCVAGYTGSFCETDIDECASSPCDATYSTGCEDKVNGYTCACHSCNCSYTPPSVHCTLDVTSLCADAKGAHTVDDNEFYLPHPHKCNKYIRCTGTGSYDVQCSSPLEFNPDYTSTSDNCQSDVTQCVET</sequence>
<feature type="domain" description="EGF-like" evidence="9">
    <location>
        <begin position="170"/>
        <end position="206"/>
    </location>
</feature>
<dbReference type="InterPro" id="IPR001881">
    <property type="entry name" value="EGF-like_Ca-bd_dom"/>
</dbReference>
<feature type="disulfide bond" evidence="8">
    <location>
        <begin position="588"/>
        <end position="598"/>
    </location>
</feature>
<keyword evidence="6 8" id="KW-1015">Disulfide bond</keyword>
<dbReference type="PROSITE" id="PS50026">
    <property type="entry name" value="EGF_3"/>
    <property type="match status" value="10"/>
</dbReference>
<dbReference type="PANTHER" id="PTHR24049">
    <property type="entry name" value="CRUMBS FAMILY MEMBER"/>
    <property type="match status" value="1"/>
</dbReference>
<dbReference type="GO" id="GO:0005576">
    <property type="term" value="C:extracellular region"/>
    <property type="evidence" value="ECO:0007669"/>
    <property type="project" value="UniProtKB-SubCell"/>
</dbReference>
<dbReference type="SUPFAM" id="SSF57196">
    <property type="entry name" value="EGF/Laminin"/>
    <property type="match status" value="9"/>
</dbReference>
<dbReference type="SMART" id="SM00181">
    <property type="entry name" value="EGF"/>
    <property type="match status" value="11"/>
</dbReference>
<evidence type="ECO:0000256" key="8">
    <source>
        <dbReference type="PROSITE-ProRule" id="PRU00076"/>
    </source>
</evidence>
<dbReference type="Gene3D" id="2.10.25.10">
    <property type="entry name" value="Laminin"/>
    <property type="match status" value="8"/>
</dbReference>
<reference evidence="11" key="1">
    <citation type="journal article" date="2023" name="Mol. Biol. Evol.">
        <title>Third-Generation Sequencing Reveals the Adaptive Role of the Epigenome in Three Deep-Sea Polychaetes.</title>
        <authorList>
            <person name="Perez M."/>
            <person name="Aroh O."/>
            <person name="Sun Y."/>
            <person name="Lan Y."/>
            <person name="Juniper S.K."/>
            <person name="Young C.R."/>
            <person name="Angers B."/>
            <person name="Qian P.Y."/>
        </authorList>
    </citation>
    <scope>NUCLEOTIDE SEQUENCE</scope>
    <source>
        <strain evidence="11">R07B-5</strain>
    </source>
</reference>
<dbReference type="InterPro" id="IPR051022">
    <property type="entry name" value="Notch_Cell-Fate_Det"/>
</dbReference>
<dbReference type="SMART" id="SM00494">
    <property type="entry name" value="ChtBD2"/>
    <property type="match status" value="4"/>
</dbReference>
<dbReference type="GO" id="GO:0005509">
    <property type="term" value="F:calcium ion binding"/>
    <property type="evidence" value="ECO:0007669"/>
    <property type="project" value="InterPro"/>
</dbReference>
<keyword evidence="12" id="KW-1185">Reference proteome</keyword>
<feature type="domain" description="EGF-like" evidence="9">
    <location>
        <begin position="357"/>
        <end position="392"/>
    </location>
</feature>
<dbReference type="Pfam" id="PF00008">
    <property type="entry name" value="EGF"/>
    <property type="match status" value="5"/>
</dbReference>
<feature type="disulfide bond" evidence="8">
    <location>
        <begin position="235"/>
        <end position="244"/>
    </location>
</feature>
<evidence type="ECO:0000256" key="7">
    <source>
        <dbReference type="ARBA" id="ARBA00023180"/>
    </source>
</evidence>
<dbReference type="GO" id="GO:0007399">
    <property type="term" value="P:nervous system development"/>
    <property type="evidence" value="ECO:0007669"/>
    <property type="project" value="UniProtKB-ARBA"/>
</dbReference>
<accession>A0AAD9P1X5</accession>
<keyword evidence="3 8" id="KW-0245">EGF-like domain</keyword>
<feature type="domain" description="EGF-like" evidence="9">
    <location>
        <begin position="545"/>
        <end position="582"/>
    </location>
</feature>
<dbReference type="InterPro" id="IPR000152">
    <property type="entry name" value="EGF-type_Asp/Asn_hydroxyl_site"/>
</dbReference>
<feature type="domain" description="EGF-like" evidence="9">
    <location>
        <begin position="394"/>
        <end position="430"/>
    </location>
</feature>
<comment type="subcellular location">
    <subcellularLocation>
        <location evidence="1">Secreted</location>
    </subcellularLocation>
</comment>
<dbReference type="GO" id="GO:0008061">
    <property type="term" value="F:chitin binding"/>
    <property type="evidence" value="ECO:0007669"/>
    <property type="project" value="InterPro"/>
</dbReference>
<dbReference type="InterPro" id="IPR036508">
    <property type="entry name" value="Chitin-bd_dom_sf"/>
</dbReference>
<feature type="disulfide bond" evidence="8">
    <location>
        <begin position="609"/>
        <end position="618"/>
    </location>
</feature>
<feature type="disulfide bond" evidence="8">
    <location>
        <begin position="196"/>
        <end position="205"/>
    </location>
</feature>
<dbReference type="PROSITE" id="PS00010">
    <property type="entry name" value="ASX_HYDROXYL"/>
    <property type="match status" value="5"/>
</dbReference>
<dbReference type="InterPro" id="IPR003645">
    <property type="entry name" value="Fol_N"/>
</dbReference>
<dbReference type="SUPFAM" id="SSF57625">
    <property type="entry name" value="Invertebrate chitin-binding proteins"/>
    <property type="match status" value="1"/>
</dbReference>
<feature type="disulfide bond" evidence="8">
    <location>
        <begin position="647"/>
        <end position="656"/>
    </location>
</feature>
<proteinExistence type="predicted"/>
<name>A0AAD9P1X5_RIDPI</name>
<dbReference type="InterPro" id="IPR013032">
    <property type="entry name" value="EGF-like_CS"/>
</dbReference>
<feature type="disulfide bond" evidence="8">
    <location>
        <begin position="420"/>
        <end position="429"/>
    </location>
</feature>
<evidence type="ECO:0000256" key="6">
    <source>
        <dbReference type="ARBA" id="ARBA00023157"/>
    </source>
</evidence>
<evidence type="ECO:0000259" key="10">
    <source>
        <dbReference type="PROSITE" id="PS50940"/>
    </source>
</evidence>
<feature type="domain" description="EGF-like" evidence="9">
    <location>
        <begin position="208"/>
        <end position="245"/>
    </location>
</feature>
<dbReference type="SMART" id="SM00179">
    <property type="entry name" value="EGF_CA"/>
    <property type="match status" value="11"/>
</dbReference>
<dbReference type="AlphaFoldDB" id="A0AAD9P1X5"/>
<evidence type="ECO:0000256" key="1">
    <source>
        <dbReference type="ARBA" id="ARBA00004613"/>
    </source>
</evidence>
<protein>
    <submittedName>
        <fullName evidence="11">Uncharacterized protein</fullName>
    </submittedName>
</protein>
<evidence type="ECO:0000256" key="5">
    <source>
        <dbReference type="ARBA" id="ARBA00022737"/>
    </source>
</evidence>
<dbReference type="SMART" id="SM00274">
    <property type="entry name" value="FOLN"/>
    <property type="match status" value="5"/>
</dbReference>
<evidence type="ECO:0000259" key="9">
    <source>
        <dbReference type="PROSITE" id="PS50026"/>
    </source>
</evidence>
<feature type="disulfide bond" evidence="8">
    <location>
        <begin position="45"/>
        <end position="54"/>
    </location>
</feature>
<feature type="domain" description="Chitin-binding type-2" evidence="10">
    <location>
        <begin position="706"/>
        <end position="773"/>
    </location>
</feature>
<evidence type="ECO:0000313" key="12">
    <source>
        <dbReference type="Proteomes" id="UP001209878"/>
    </source>
</evidence>
<evidence type="ECO:0000313" key="11">
    <source>
        <dbReference type="EMBL" id="KAK2186628.1"/>
    </source>
</evidence>
<dbReference type="PROSITE" id="PS00022">
    <property type="entry name" value="EGF_1"/>
    <property type="match status" value="7"/>
</dbReference>
<dbReference type="PROSITE" id="PS01187">
    <property type="entry name" value="EGF_CA"/>
    <property type="match status" value="1"/>
</dbReference>